<dbReference type="KEGG" id="cpi:Cpin_4524"/>
<keyword evidence="1" id="KW-1133">Transmembrane helix</keyword>
<organism evidence="2 3">
    <name type="scientific">Chitinophaga pinensis (strain ATCC 43595 / DSM 2588 / LMG 13176 / NBRC 15968 / NCIMB 11800 / UQM 2034)</name>
    <dbReference type="NCBI Taxonomy" id="485918"/>
    <lineage>
        <taxon>Bacteria</taxon>
        <taxon>Pseudomonadati</taxon>
        <taxon>Bacteroidota</taxon>
        <taxon>Chitinophagia</taxon>
        <taxon>Chitinophagales</taxon>
        <taxon>Chitinophagaceae</taxon>
        <taxon>Chitinophaga</taxon>
    </lineage>
</organism>
<evidence type="ECO:0000256" key="1">
    <source>
        <dbReference type="SAM" id="Phobius"/>
    </source>
</evidence>
<name>A0A979G742_CHIPD</name>
<keyword evidence="1" id="KW-0812">Transmembrane</keyword>
<sequence length="124" mass="14227">MACFSVLVDTCEFLSVNLTDKCSLWFPVTEVNYWVSDTFFLLSGVSQKPFCYNVEFGSADYENPNAFNFFLFGRIMLYFSTLHALIMIAFELFYSQTLLRFPQTISCTGNQSAPDTIRTTRSII</sequence>
<dbReference type="Proteomes" id="UP000002215">
    <property type="component" value="Chromosome"/>
</dbReference>
<accession>A0A979G742</accession>
<proteinExistence type="predicted"/>
<keyword evidence="1" id="KW-0472">Membrane</keyword>
<dbReference type="AlphaFoldDB" id="A0A979G742"/>
<dbReference type="EMBL" id="CP001699">
    <property type="protein sequence ID" value="ACU61966.1"/>
    <property type="molecule type" value="Genomic_DNA"/>
</dbReference>
<reference evidence="3" key="1">
    <citation type="submission" date="2009-08" db="EMBL/GenBank/DDBJ databases">
        <title>The complete genome of Chitinophaga pinensis DSM 2588.</title>
        <authorList>
            <consortium name="US DOE Joint Genome Institute (JGI-PGF)"/>
            <person name="Lucas S."/>
            <person name="Copeland A."/>
            <person name="Lapidus A."/>
            <person name="Glavina del Rio T."/>
            <person name="Dalin E."/>
            <person name="Tice H."/>
            <person name="Bruce D."/>
            <person name="Goodwin L."/>
            <person name="Pitluck S."/>
            <person name="Kyrpides N."/>
            <person name="Mavromatis K."/>
            <person name="Ivanova N."/>
            <person name="Mikhailova N."/>
            <person name="Sims D."/>
            <person name="Meinche L."/>
            <person name="Brettin T."/>
            <person name="Detter J.C."/>
            <person name="Han C."/>
            <person name="Larimer F."/>
            <person name="Land M."/>
            <person name="Hauser L."/>
            <person name="Markowitz V."/>
            <person name="Cheng J.-F."/>
            <person name="Hugenholtz P."/>
            <person name="Woyke T."/>
            <person name="Wu D."/>
            <person name="Spring S."/>
            <person name="Klenk H.-P."/>
            <person name="Eisen J.A."/>
        </authorList>
    </citation>
    <scope>NUCLEOTIDE SEQUENCE [LARGE SCALE GENOMIC DNA]</scope>
    <source>
        <strain evidence="3">ATCC 43595 / DSM 2588 / LMG 13176 / NBRC 15968 / NCIMB 11800 / UQM 2034</strain>
    </source>
</reference>
<evidence type="ECO:0000313" key="3">
    <source>
        <dbReference type="Proteomes" id="UP000002215"/>
    </source>
</evidence>
<feature type="transmembrane region" description="Helical" evidence="1">
    <location>
        <begin position="75"/>
        <end position="94"/>
    </location>
</feature>
<evidence type="ECO:0000313" key="2">
    <source>
        <dbReference type="EMBL" id="ACU61966.1"/>
    </source>
</evidence>
<gene>
    <name evidence="2" type="ordered locus">Cpin_4524</name>
</gene>
<protein>
    <submittedName>
        <fullName evidence="2">Uncharacterized protein</fullName>
    </submittedName>
</protein>
<reference evidence="2 3" key="2">
    <citation type="journal article" date="2010" name="Stand. Genomic Sci.">
        <title>Complete genome sequence of Chitinophaga pinensis type strain (UQM 2034).</title>
        <authorList>
            <person name="Glavina Del Rio T."/>
            <person name="Abt B."/>
            <person name="Spring S."/>
            <person name="Lapidus A."/>
            <person name="Nolan M."/>
            <person name="Tice H."/>
            <person name="Copeland A."/>
            <person name="Cheng J.F."/>
            <person name="Chen F."/>
            <person name="Bruce D."/>
            <person name="Goodwin L."/>
            <person name="Pitluck S."/>
            <person name="Ivanova N."/>
            <person name="Mavromatis K."/>
            <person name="Mikhailova N."/>
            <person name="Pati A."/>
            <person name="Chen A."/>
            <person name="Palaniappan K."/>
            <person name="Land M."/>
            <person name="Hauser L."/>
            <person name="Chang Y.J."/>
            <person name="Jeffries C.D."/>
            <person name="Chain P."/>
            <person name="Saunders E."/>
            <person name="Detter J.C."/>
            <person name="Brettin T."/>
            <person name="Rohde M."/>
            <person name="Goker M."/>
            <person name="Bristow J."/>
            <person name="Eisen J.A."/>
            <person name="Markowitz V."/>
            <person name="Hugenholtz P."/>
            <person name="Kyrpides N.C."/>
            <person name="Klenk H.P."/>
            <person name="Lucas S."/>
        </authorList>
    </citation>
    <scope>NUCLEOTIDE SEQUENCE [LARGE SCALE GENOMIC DNA]</scope>
    <source>
        <strain evidence="3">ATCC 43595 / DSM 2588 / LMG 13176 / NBRC 15968 / NCIMB 11800 / UQM 2034</strain>
    </source>
</reference>